<evidence type="ECO:0000313" key="2">
    <source>
        <dbReference type="EMBL" id="CAB4564652.1"/>
    </source>
</evidence>
<sequence length="485" mass="53224">MSRTIAVVFPYWEKDHGRFGEHHSFRSFEPIVRRISEISAVVEVVEAGTAVMTAKGPSRYFGGDAHVAQALSDACGNNEGVVGVGIADSRFTAIAAARLAASRKSPCVISSSITTEFIDALPVRALSEIGNIDVGTVDLLMRLGLGRCGDVRHLGEAALIDRFGLTGHHVFQLVSAQEIHGFSLDAPPTDFSCVYESDIPLVSVTHVVGASRSTVEEMMHRVETSGQQCVRVLIHCETDHGESMSRIWGESHGFTTSALLQRLSYQLDGWLVQPGDDVDAPTSGIVRVCITPMECREALATQAVLWGGNEENTERAARAVAQMCAVADHVRVTVPQWEGGRDVTTAYSQVSARVVDITHSQYSAARVGATKNHTEKWSGSLPMPWPAWVAAHPIDINVFDAHQCHVGVTGRHELTSEPVSVEMGTLRYHIEKVGGPWPVEERWWDPRRARRHVRAQFLVRNAQGATRVFLVVLENNVWKLIARYD</sequence>
<dbReference type="AlphaFoldDB" id="A0A6J6DKH3"/>
<accession>A0A6J6DKH3</accession>
<dbReference type="InterPro" id="IPR050356">
    <property type="entry name" value="SulA_CellDiv_inhibitor"/>
</dbReference>
<name>A0A6J6DKH3_9ZZZZ</name>
<dbReference type="InterPro" id="IPR043502">
    <property type="entry name" value="DNA/RNA_pol_sf"/>
</dbReference>
<proteinExistence type="predicted"/>
<keyword evidence="1" id="KW-0227">DNA damage</keyword>
<evidence type="ECO:0000256" key="1">
    <source>
        <dbReference type="ARBA" id="ARBA00022763"/>
    </source>
</evidence>
<dbReference type="SUPFAM" id="SSF56672">
    <property type="entry name" value="DNA/RNA polymerases"/>
    <property type="match status" value="1"/>
</dbReference>
<dbReference type="PANTHER" id="PTHR35369">
    <property type="entry name" value="BLR3025 PROTEIN-RELATED"/>
    <property type="match status" value="1"/>
</dbReference>
<organism evidence="2">
    <name type="scientific">freshwater metagenome</name>
    <dbReference type="NCBI Taxonomy" id="449393"/>
    <lineage>
        <taxon>unclassified sequences</taxon>
        <taxon>metagenomes</taxon>
        <taxon>ecological metagenomes</taxon>
    </lineage>
</organism>
<reference evidence="2" key="1">
    <citation type="submission" date="2020-05" db="EMBL/GenBank/DDBJ databases">
        <authorList>
            <person name="Chiriac C."/>
            <person name="Salcher M."/>
            <person name="Ghai R."/>
            <person name="Kavagutti S V."/>
        </authorList>
    </citation>
    <scope>NUCLEOTIDE SEQUENCE</scope>
</reference>
<gene>
    <name evidence="2" type="ORF">UFOPK1572_01042</name>
</gene>
<dbReference type="PANTHER" id="PTHR35369:SF2">
    <property type="entry name" value="BLR3025 PROTEIN"/>
    <property type="match status" value="1"/>
</dbReference>
<dbReference type="EMBL" id="CAEZTC010000134">
    <property type="protein sequence ID" value="CAB4564652.1"/>
    <property type="molecule type" value="Genomic_DNA"/>
</dbReference>
<protein>
    <submittedName>
        <fullName evidence="2">Unannotated protein</fullName>
    </submittedName>
</protein>
<dbReference type="GO" id="GO:0006281">
    <property type="term" value="P:DNA repair"/>
    <property type="evidence" value="ECO:0007669"/>
    <property type="project" value="TreeGrafter"/>
</dbReference>